<protein>
    <submittedName>
        <fullName evidence="6">AraC family transcriptional regulator</fullName>
    </submittedName>
</protein>
<evidence type="ECO:0000313" key="7">
    <source>
        <dbReference type="Proteomes" id="UP001550603"/>
    </source>
</evidence>
<feature type="region of interest" description="Disordered" evidence="4">
    <location>
        <begin position="207"/>
        <end position="233"/>
    </location>
</feature>
<keyword evidence="3" id="KW-0804">Transcription</keyword>
<dbReference type="EMBL" id="JBEYBN010000047">
    <property type="protein sequence ID" value="MEU2270220.1"/>
    <property type="molecule type" value="Genomic_DNA"/>
</dbReference>
<dbReference type="InterPro" id="IPR009057">
    <property type="entry name" value="Homeodomain-like_sf"/>
</dbReference>
<dbReference type="Gene3D" id="1.10.10.60">
    <property type="entry name" value="Homeodomain-like"/>
    <property type="match status" value="1"/>
</dbReference>
<evidence type="ECO:0000256" key="4">
    <source>
        <dbReference type="SAM" id="MobiDB-lite"/>
    </source>
</evidence>
<feature type="region of interest" description="Disordered" evidence="4">
    <location>
        <begin position="1"/>
        <end position="25"/>
    </location>
</feature>
<dbReference type="InterPro" id="IPR037923">
    <property type="entry name" value="HTH-like"/>
</dbReference>
<feature type="compositionally biased region" description="Low complexity" evidence="4">
    <location>
        <begin position="13"/>
        <end position="23"/>
    </location>
</feature>
<dbReference type="SUPFAM" id="SSF46689">
    <property type="entry name" value="Homeodomain-like"/>
    <property type="match status" value="1"/>
</dbReference>
<organism evidence="6 7">
    <name type="scientific">Streptomyces olindensis</name>
    <dbReference type="NCBI Taxonomy" id="358823"/>
    <lineage>
        <taxon>Bacteria</taxon>
        <taxon>Bacillati</taxon>
        <taxon>Actinomycetota</taxon>
        <taxon>Actinomycetes</taxon>
        <taxon>Kitasatosporales</taxon>
        <taxon>Streptomycetaceae</taxon>
        <taxon>Streptomyces</taxon>
    </lineage>
</organism>
<dbReference type="InterPro" id="IPR018060">
    <property type="entry name" value="HTH_AraC"/>
</dbReference>
<evidence type="ECO:0000256" key="2">
    <source>
        <dbReference type="ARBA" id="ARBA00023125"/>
    </source>
</evidence>
<dbReference type="SMART" id="SM00342">
    <property type="entry name" value="HTH_ARAC"/>
    <property type="match status" value="1"/>
</dbReference>
<dbReference type="PANTHER" id="PTHR43280">
    <property type="entry name" value="ARAC-FAMILY TRANSCRIPTIONAL REGULATOR"/>
    <property type="match status" value="1"/>
</dbReference>
<feature type="domain" description="HTH araC/xylS-type" evidence="5">
    <location>
        <begin position="237"/>
        <end position="335"/>
    </location>
</feature>
<dbReference type="SUPFAM" id="SSF51215">
    <property type="entry name" value="Regulatory protein AraC"/>
    <property type="match status" value="1"/>
</dbReference>
<evidence type="ECO:0000259" key="5">
    <source>
        <dbReference type="PROSITE" id="PS01124"/>
    </source>
</evidence>
<keyword evidence="2" id="KW-0238">DNA-binding</keyword>
<sequence>MMVDRRHPPRSGPPSSSASSSRPLLTAGAEPASVPLYGFQPPVGTPYGLEVTTVEDFHAHHDDWPWNPPRPGRATFHYLILVTEGVLRHDVDHVTRTVAPGQWLWVRPGHVQCWHDPSTARGPFVLFEPDVLRPDTARELAPLTSHDAPAVLTPHSADGPWLEQTALQLLDEHRSLGRRPLAAHHALRRSLLEALLLRLAHSPGVPAPPADAAAASPGSGPRHAPPGGSTGRRHTYERFLDALELHFRERHRVDDYARLLGCSVRTLSRAAQAATGRGAREIINERRLLEARRLLGHAGWTSHAVAAHLGFTDAANFGRFFRHHTGLTPAAYTARQATPEC</sequence>
<dbReference type="Proteomes" id="UP001550603">
    <property type="component" value="Unassembled WGS sequence"/>
</dbReference>
<accession>A0ABV2Y266</accession>
<keyword evidence="1" id="KW-0805">Transcription regulation</keyword>
<keyword evidence="7" id="KW-1185">Reference proteome</keyword>
<evidence type="ECO:0000313" key="6">
    <source>
        <dbReference type="EMBL" id="MEU2270220.1"/>
    </source>
</evidence>
<name>A0ABV2Y266_9ACTN</name>
<reference evidence="6 7" key="1">
    <citation type="submission" date="2024-06" db="EMBL/GenBank/DDBJ databases">
        <title>The Natural Products Discovery Center: Release of the First 8490 Sequenced Strains for Exploring Actinobacteria Biosynthetic Diversity.</title>
        <authorList>
            <person name="Kalkreuter E."/>
            <person name="Kautsar S.A."/>
            <person name="Yang D."/>
            <person name="Bader C.D."/>
            <person name="Teijaro C.N."/>
            <person name="Fluegel L."/>
            <person name="Davis C.M."/>
            <person name="Simpson J.R."/>
            <person name="Lauterbach L."/>
            <person name="Steele A.D."/>
            <person name="Gui C."/>
            <person name="Meng S."/>
            <person name="Li G."/>
            <person name="Viehrig K."/>
            <person name="Ye F."/>
            <person name="Su P."/>
            <person name="Kiefer A.F."/>
            <person name="Nichols A."/>
            <person name="Cepeda A.J."/>
            <person name="Yan W."/>
            <person name="Fan B."/>
            <person name="Jiang Y."/>
            <person name="Adhikari A."/>
            <person name="Zheng C.-J."/>
            <person name="Schuster L."/>
            <person name="Cowan T.M."/>
            <person name="Smanski M.J."/>
            <person name="Chevrette M.G."/>
            <person name="De Carvalho L.P.S."/>
            <person name="Shen B."/>
        </authorList>
    </citation>
    <scope>NUCLEOTIDE SEQUENCE [LARGE SCALE GENOMIC DNA]</scope>
    <source>
        <strain evidence="6 7">NPDC019583</strain>
    </source>
</reference>
<gene>
    <name evidence="6" type="ORF">ABZ568_28210</name>
</gene>
<evidence type="ECO:0000256" key="3">
    <source>
        <dbReference type="ARBA" id="ARBA00023163"/>
    </source>
</evidence>
<comment type="caution">
    <text evidence="6">The sequence shown here is derived from an EMBL/GenBank/DDBJ whole genome shotgun (WGS) entry which is preliminary data.</text>
</comment>
<dbReference type="PANTHER" id="PTHR43280:SF32">
    <property type="entry name" value="TRANSCRIPTIONAL REGULATORY PROTEIN"/>
    <property type="match status" value="1"/>
</dbReference>
<dbReference type="PROSITE" id="PS01124">
    <property type="entry name" value="HTH_ARAC_FAMILY_2"/>
    <property type="match status" value="1"/>
</dbReference>
<feature type="compositionally biased region" description="Low complexity" evidence="4">
    <location>
        <begin position="207"/>
        <end position="227"/>
    </location>
</feature>
<evidence type="ECO:0000256" key="1">
    <source>
        <dbReference type="ARBA" id="ARBA00023015"/>
    </source>
</evidence>
<dbReference type="RefSeq" id="WP_359791503.1">
    <property type="nucleotide sequence ID" value="NZ_JBEYBN010000047.1"/>
</dbReference>
<proteinExistence type="predicted"/>
<dbReference type="Pfam" id="PF12833">
    <property type="entry name" value="HTH_18"/>
    <property type="match status" value="1"/>
</dbReference>